<evidence type="ECO:0000313" key="1">
    <source>
        <dbReference type="EMBL" id="VDK81897.1"/>
    </source>
</evidence>
<dbReference type="AlphaFoldDB" id="A0A3P6TA24"/>
<dbReference type="Proteomes" id="UP000281553">
    <property type="component" value="Unassembled WGS sequence"/>
</dbReference>
<organism evidence="1 2">
    <name type="scientific">Dibothriocephalus latus</name>
    <name type="common">Fish tapeworm</name>
    <name type="synonym">Diphyllobothrium latum</name>
    <dbReference type="NCBI Taxonomy" id="60516"/>
    <lineage>
        <taxon>Eukaryota</taxon>
        <taxon>Metazoa</taxon>
        <taxon>Spiralia</taxon>
        <taxon>Lophotrochozoa</taxon>
        <taxon>Platyhelminthes</taxon>
        <taxon>Cestoda</taxon>
        <taxon>Eucestoda</taxon>
        <taxon>Diphyllobothriidea</taxon>
        <taxon>Diphyllobothriidae</taxon>
        <taxon>Dibothriocephalus</taxon>
    </lineage>
</organism>
<protein>
    <submittedName>
        <fullName evidence="1">Uncharacterized protein</fullName>
    </submittedName>
</protein>
<proteinExistence type="predicted"/>
<gene>
    <name evidence="1" type="ORF">DILT_LOCUS3286</name>
</gene>
<dbReference type="EMBL" id="UYRU01043415">
    <property type="protein sequence ID" value="VDK81897.1"/>
    <property type="molecule type" value="Genomic_DNA"/>
</dbReference>
<evidence type="ECO:0000313" key="2">
    <source>
        <dbReference type="Proteomes" id="UP000281553"/>
    </source>
</evidence>
<reference evidence="1 2" key="1">
    <citation type="submission" date="2018-11" db="EMBL/GenBank/DDBJ databases">
        <authorList>
            <consortium name="Pathogen Informatics"/>
        </authorList>
    </citation>
    <scope>NUCLEOTIDE SEQUENCE [LARGE SCALE GENOMIC DNA]</scope>
</reference>
<accession>A0A3P6TA24</accession>
<sequence length="169" mass="19234">MIQQYHQPMYRRRQVPSNTQANLAETATPATYDNKISRSAFVPAWKNPTGGHRSPYYGNGLVSSAHSSFTPFRWAPPPRRPVPYSGRNSILNFDLTLNMAFTRWMEVLVNMCHPLYIRKMRLPTLKGSPEIMRWVGINPCLPSHIIILHSTTRTYAFPLAESPSGPSFC</sequence>
<name>A0A3P6TA24_DIBLA</name>
<keyword evidence="2" id="KW-1185">Reference proteome</keyword>